<dbReference type="EMBL" id="CP003924">
    <property type="protein sequence ID" value="AGS35818.1"/>
    <property type="molecule type" value="Genomic_DNA"/>
</dbReference>
<dbReference type="STRING" id="1224163.B841_11730"/>
<feature type="compositionally biased region" description="Polar residues" evidence="1">
    <location>
        <begin position="170"/>
        <end position="180"/>
    </location>
</feature>
<dbReference type="Proteomes" id="UP000015388">
    <property type="component" value="Chromosome"/>
</dbReference>
<sequence length="244" mass="26050">MTTNSDSGNENPTAQAAQDEAGQVADKAQDAAREVAGTAQQEARQVADEATEHVKSLGASAQDELFSQASTQQQRLAEQSRTVTDDIHRISRGERPESDLVTRFVSMAAQRAEDFTTQLENKQPKELLNDVRRFAARRPGAFLAIAAGVGLVAGRLTRGLSDNDDDDDQAVSSTPRQQLSTTAREDTTPATPAAADSSLAGLTPENTPGDTLDTSGKHHLTGDPDASLEGYLPESPVIDPEERR</sequence>
<reference evidence="2 3" key="1">
    <citation type="submission" date="2012-11" db="EMBL/GenBank/DDBJ databases">
        <title>The complete genome sequence of Corynebacterium maris Coryn-1 (=DSM 45190).</title>
        <authorList>
            <person name="Schaffert L."/>
            <person name="Albersmeier A."/>
            <person name="Kalinowski J."/>
            <person name="Ruckert C."/>
        </authorList>
    </citation>
    <scope>NUCLEOTIDE SEQUENCE [LARGE SCALE GENOMIC DNA]</scope>
    <source>
        <strain evidence="3">Coryn-1</strain>
    </source>
</reference>
<name>S5TMA1_9CORY</name>
<dbReference type="KEGG" id="cmd:B841_11730"/>
<feature type="compositionally biased region" description="Basic and acidic residues" evidence="1">
    <location>
        <begin position="83"/>
        <end position="95"/>
    </location>
</feature>
<protein>
    <submittedName>
        <fullName evidence="2">Uncharacterized protein</fullName>
    </submittedName>
</protein>
<dbReference type="PATRIC" id="fig|1224163.3.peg.2368"/>
<dbReference type="RefSeq" id="WP_020935750.1">
    <property type="nucleotide sequence ID" value="NC_021915.1"/>
</dbReference>
<feature type="region of interest" description="Disordered" evidence="1">
    <location>
        <begin position="160"/>
        <end position="244"/>
    </location>
</feature>
<proteinExistence type="predicted"/>
<evidence type="ECO:0000313" key="2">
    <source>
        <dbReference type="EMBL" id="AGS35818.1"/>
    </source>
</evidence>
<feature type="compositionally biased region" description="Polar residues" evidence="1">
    <location>
        <begin position="204"/>
        <end position="214"/>
    </location>
</feature>
<organism evidence="2 3">
    <name type="scientific">Corynebacterium maris DSM 45190</name>
    <dbReference type="NCBI Taxonomy" id="1224163"/>
    <lineage>
        <taxon>Bacteria</taxon>
        <taxon>Bacillati</taxon>
        <taxon>Actinomycetota</taxon>
        <taxon>Actinomycetes</taxon>
        <taxon>Mycobacteriales</taxon>
        <taxon>Corynebacteriaceae</taxon>
        <taxon>Corynebacterium</taxon>
    </lineage>
</organism>
<feature type="region of interest" description="Disordered" evidence="1">
    <location>
        <begin position="1"/>
        <end position="95"/>
    </location>
</feature>
<feature type="compositionally biased region" description="Polar residues" evidence="1">
    <location>
        <begin position="65"/>
        <end position="82"/>
    </location>
</feature>
<feature type="compositionally biased region" description="Basic and acidic residues" evidence="1">
    <location>
        <begin position="45"/>
        <end position="55"/>
    </location>
</feature>
<dbReference type="eggNOG" id="COG0711">
    <property type="taxonomic scope" value="Bacteria"/>
</dbReference>
<accession>S5TMA1</accession>
<dbReference type="AlphaFoldDB" id="S5TMA1"/>
<dbReference type="OrthoDB" id="4578793at2"/>
<keyword evidence="3" id="KW-1185">Reference proteome</keyword>
<gene>
    <name evidence="2" type="ORF">B841_11730</name>
</gene>
<dbReference type="HOGENOM" id="CLU_071229_1_0_11"/>
<feature type="compositionally biased region" description="Polar residues" evidence="1">
    <location>
        <begin position="1"/>
        <end position="16"/>
    </location>
</feature>
<evidence type="ECO:0000313" key="3">
    <source>
        <dbReference type="Proteomes" id="UP000015388"/>
    </source>
</evidence>
<evidence type="ECO:0000256" key="1">
    <source>
        <dbReference type="SAM" id="MobiDB-lite"/>
    </source>
</evidence>